<dbReference type="PROSITE" id="PS00455">
    <property type="entry name" value="AMP_BINDING"/>
    <property type="match status" value="2"/>
</dbReference>
<dbReference type="InterPro" id="IPR001242">
    <property type="entry name" value="Condensation_dom"/>
</dbReference>
<dbReference type="InterPro" id="IPR023213">
    <property type="entry name" value="CAT-like_dom_sf"/>
</dbReference>
<dbReference type="InterPro" id="IPR010080">
    <property type="entry name" value="Thioester_reductase-like_dom"/>
</dbReference>
<dbReference type="Gene3D" id="3.40.50.150">
    <property type="entry name" value="Vaccinia Virus protein VP39"/>
    <property type="match status" value="1"/>
</dbReference>
<dbReference type="Pfam" id="PF00501">
    <property type="entry name" value="AMP-binding"/>
    <property type="match status" value="2"/>
</dbReference>
<dbReference type="SUPFAM" id="SSF56801">
    <property type="entry name" value="Acetyl-CoA synthetase-like"/>
    <property type="match status" value="2"/>
</dbReference>
<dbReference type="CDD" id="cd02440">
    <property type="entry name" value="AdoMet_MTases"/>
    <property type="match status" value="1"/>
</dbReference>
<dbReference type="CDD" id="cd12117">
    <property type="entry name" value="A_NRPS_Srf_like"/>
    <property type="match status" value="1"/>
</dbReference>
<evidence type="ECO:0000256" key="6">
    <source>
        <dbReference type="ARBA" id="ARBA00022737"/>
    </source>
</evidence>
<dbReference type="Pfam" id="PF00668">
    <property type="entry name" value="Condensation"/>
    <property type="match status" value="1"/>
</dbReference>
<dbReference type="InterPro" id="IPR009081">
    <property type="entry name" value="PP-bd_ACP"/>
</dbReference>
<comment type="caution">
    <text evidence="9">The sequence shown here is derived from an EMBL/GenBank/DDBJ whole genome shotgun (WGS) entry which is preliminary data.</text>
</comment>
<dbReference type="InterPro" id="IPR010071">
    <property type="entry name" value="AA_adenyl_dom"/>
</dbReference>
<keyword evidence="4" id="KW-0436">Ligase</keyword>
<dbReference type="InterPro" id="IPR036291">
    <property type="entry name" value="NAD(P)-bd_dom_sf"/>
</dbReference>
<dbReference type="EMBL" id="JBHSFS010000010">
    <property type="protein sequence ID" value="MFC4515662.1"/>
    <property type="molecule type" value="Genomic_DNA"/>
</dbReference>
<name>A0ABV9BNP2_9ACTN</name>
<dbReference type="SMART" id="SM00823">
    <property type="entry name" value="PKS_PP"/>
    <property type="match status" value="2"/>
</dbReference>
<keyword evidence="10" id="KW-1185">Reference proteome</keyword>
<evidence type="ECO:0000256" key="3">
    <source>
        <dbReference type="ARBA" id="ARBA00022553"/>
    </source>
</evidence>
<evidence type="ECO:0000256" key="5">
    <source>
        <dbReference type="ARBA" id="ARBA00022679"/>
    </source>
</evidence>
<accession>A0ABV9BNP2</accession>
<dbReference type="Gene3D" id="3.30.559.10">
    <property type="entry name" value="Chloramphenicol acetyltransferase-like domain"/>
    <property type="match status" value="1"/>
</dbReference>
<keyword evidence="6" id="KW-0677">Repeat</keyword>
<feature type="domain" description="Carrier" evidence="8">
    <location>
        <begin position="961"/>
        <end position="1036"/>
    </location>
</feature>
<evidence type="ECO:0000256" key="7">
    <source>
        <dbReference type="SAM" id="MobiDB-lite"/>
    </source>
</evidence>
<dbReference type="Gene3D" id="2.30.38.10">
    <property type="entry name" value="Luciferase, Domain 3"/>
    <property type="match status" value="2"/>
</dbReference>
<dbReference type="SUPFAM" id="SSF53335">
    <property type="entry name" value="S-adenosyl-L-methionine-dependent methyltransferases"/>
    <property type="match status" value="1"/>
</dbReference>
<dbReference type="RefSeq" id="WP_417923346.1">
    <property type="nucleotide sequence ID" value="NZ_JBHSFS010000010.1"/>
</dbReference>
<dbReference type="PROSITE" id="PS50075">
    <property type="entry name" value="CARRIER"/>
    <property type="match status" value="2"/>
</dbReference>
<keyword evidence="3" id="KW-0597">Phosphoprotein</keyword>
<dbReference type="Proteomes" id="UP001595990">
    <property type="component" value="Unassembled WGS sequence"/>
</dbReference>
<dbReference type="Pfam" id="PF08242">
    <property type="entry name" value="Methyltransf_12"/>
    <property type="match status" value="1"/>
</dbReference>
<evidence type="ECO:0000256" key="1">
    <source>
        <dbReference type="ARBA" id="ARBA00001957"/>
    </source>
</evidence>
<dbReference type="InterPro" id="IPR020806">
    <property type="entry name" value="PKS_PP-bd"/>
</dbReference>
<evidence type="ECO:0000256" key="2">
    <source>
        <dbReference type="ARBA" id="ARBA00022450"/>
    </source>
</evidence>
<dbReference type="Gene3D" id="3.40.50.980">
    <property type="match status" value="4"/>
</dbReference>
<evidence type="ECO:0000313" key="10">
    <source>
        <dbReference type="Proteomes" id="UP001595990"/>
    </source>
</evidence>
<evidence type="ECO:0000313" key="9">
    <source>
        <dbReference type="EMBL" id="MFC4515662.1"/>
    </source>
</evidence>
<dbReference type="InterPro" id="IPR025110">
    <property type="entry name" value="AMP-bd_C"/>
</dbReference>
<dbReference type="Gene3D" id="3.40.50.720">
    <property type="entry name" value="NAD(P)-binding Rossmann-like Domain"/>
    <property type="match status" value="1"/>
</dbReference>
<sequence length="2524" mass="266566">MSAQHRSPALRPLTGGRRTASPAPDELGEPDRLGELDTLTGAFARHVRRTPDATAVVSGETSLTYRELDARADRLAGRLAGRGVAPHDTVAVLMDRSPGLVVALLAIVKAGGCYVPLDPRHPASRLEWILSLTGARALITDAGTAPPAGLGDGVPVLRADDAGEPTADHAAPEAASETIAEAVADPGRLAYVMFTSGSTGTPKGVAVTHGNITGLVRDPAWHGGAHERVLLHSPHAFDASTYELWVPLLTGGTVVVAPPGELDARGVAAVTAATGVTGLWVTAGLFAVLAEEDPACFRGVREVWTGGDAVPAAAVRRVLAACPGTAVVNGYGPTETTTFATCHRVTAPRDLDTVVPIGSAMDGMRAEILDASLRPVPPGEVGELYLGGTGLARGYWTRPGLTAERFVADPLGGPGERLFRTGDLVRRGPDGLLEFVGRGDDQVKIRGFRVEPGETEAVLAGHPGVAQAAVVVREDRPGDRRLVGYVVPADPQAGTSPAGDDAADEAPRQIGEWREIYDTLYSDVADARFGEDFSGWNSSYDGLPLPLDQMRHWRDATVERIRELRPRRVLEIGVGTGLLMSKLAPDCETYWGTDFSGQVIEGLRTLVGRDPALAGLVELRALPADRIDELPAGFFDTVVVNSVTQYFPDGRYLTDILTKALDLLTPGGAVFAGDIRDLRRLRRFHTDVRLRRPEPLADPAALRAAVEHSVVREKELLVDPAYFTELAAAVPGTDGAEVRVKRGRYANELTRYRYDAVLRKAGADGPSERPRTSPTLQWGRDVTSTAALAPLLGSTHPGGLRVTGVPDGRLAPVGAAARALEERGEVTALGTGRDETGGELLEEFHDLAERFGLRVIATTSPASDTSDAALDIELTGRAPGAPGGDEPTGVPLSSLVNAPATARDTGALLASVRSYLRERLPEYLLPAATVVLDALPLTPNGKVDRRRLPEPDTGSAANGRPPRDPLEELLCGLFSDILGVSRVTADDSFFALGGHSLSATRLTARLRATLGLELAVRAVFETPTVAGLADALRKAAEGERPPLLPAERPGRVPLSFAQRRLWFLQRLQESGDDTHDAHAAYNVPLVLALDGEPDRAALEAALGDLVERHESLRTVLPEEGGVPYQLVLDPAAAQPPLTVAEVAPEALDAAVDVAVQRPFDLAAEIPVRAALLTTGPGRHVLVLVVHHIACDGWSLAPLWRDLAAAYTARRAGRAPGLAPLPVQYADYTLWQRELLGDGNDPGSAAARQLAHWKGALDGLPERTELPLDRPRPQVAGHSGDTLRFALDADLHRRITELARSCGASPFMVVHAALAALLTKLGAGTDIAIGSPVAGRTDPALDGLVGFFVNTLVLRADTSGDPSFRDLLARVRETDLAAYAHQDLPFERLVDALAPARGLAHHPLFQVMLALQNAPQGAPELPGLAVTELPWATGACRFDLSVSLTERHGPDRRPLGVDGVAEYSTDLFDREGVERIVRRFVRLLEAVTAEPGRRLGALDVLLPGERAELLARAGDPGEDVPPRTLPELFEEQARRTPEATAVLFDDGEGTVRTLTYRELNARANRLARQLLERGAGPEGTVAIALPREPDAVVATLAVLKAGAAYLPLDPGYPEARLRLMLDDAAPRLLLTDLATSLALPGAPDLPRIVLDREETRRAVAAHWDGDVTDAERPRPLDSASPAYVIHTSGSTGRPKGVVVTHSGFTGVVRAQIRRFGVTAESRVLQFASHSFDGVVWELCGALLTGATLVMAPAGVTAPGPGLTSLVRRHRVTHATLPPAALSVLDPADMPSLTSMIVSGEAASGETVRRWSAGRRFLNGYGPTETTVCATLSAPLSGGGAPPIGRPTVGARAYVLDRALRLVPPGVPGELHIAGAGLARGYLGRPGLTAERFVADPFGEPGGRMYRTGDLARWNRDGQLEFIGRADGQIKLRGFRVEPGEIEAALGTHPQVAQAVVVARRDDRAGTYLTAYVVPAGDAPAPDGAALRAHAAALLPGHMVPSAVLVLDALPVTATGKVDRAALPAPDFGALSAGREPRAPRERIVCELFAEVLGVPRVTLDDNFFVLGGHSLLATRVISGLRRRLGVELPVRALFEHQTVAALLAAVDGTAAPGPAASPDPGPDLAAEAVLDAGFTVGRRAERAPGPERVLLTGATGFVGSFLLRELLDRTDAEVHCLVRAADAGRAGRRIRAGLARYGPVAEGVAARIVPVPGDLEKPLLGLAPAAFAELAGRLDAIYHNGARVSAVDPYDRLRAANVGGTREVLRLAAGSGVPVHYISTASVAVGRGALPDVVPESHRVPAPDVASDGYTASKWVAEELVRAAAGRGLPVTVHRLGRIGGHSTGGAGPEDDVLWQLVRAMLVLGAAPRLTGPDEPAAVVDLVPADHAAAAVVRLARREESRGLTHHLVCPRPLPLDTLLDHLRAHGYRLAVVERDEWVRALRDRAEADPAAGLDAAVLLSDVLPALVRLGRVRLDDANARAGLAGPGPAFPAPDRRLIQAYARHFVSTGFFPRPDGPPAEPRTP</sequence>
<proteinExistence type="predicted"/>
<dbReference type="SUPFAM" id="SSF51735">
    <property type="entry name" value="NAD(P)-binding Rossmann-fold domains"/>
    <property type="match status" value="1"/>
</dbReference>
<dbReference type="InterPro" id="IPR013120">
    <property type="entry name" value="FAR_NAD-bd"/>
</dbReference>
<dbReference type="NCBIfam" id="TIGR01733">
    <property type="entry name" value="AA-adenyl-dom"/>
    <property type="match status" value="2"/>
</dbReference>
<dbReference type="InterPro" id="IPR020845">
    <property type="entry name" value="AMP-binding_CS"/>
</dbReference>
<dbReference type="Gene3D" id="3.30.300.30">
    <property type="match status" value="3"/>
</dbReference>
<dbReference type="Gene3D" id="1.10.1200.10">
    <property type="entry name" value="ACP-like"/>
    <property type="match status" value="2"/>
</dbReference>
<dbReference type="CDD" id="cd05235">
    <property type="entry name" value="SDR_e1"/>
    <property type="match status" value="1"/>
</dbReference>
<reference evidence="10" key="1">
    <citation type="journal article" date="2019" name="Int. J. Syst. Evol. Microbiol.">
        <title>The Global Catalogue of Microorganisms (GCM) 10K type strain sequencing project: providing services to taxonomists for standard genome sequencing and annotation.</title>
        <authorList>
            <consortium name="The Broad Institute Genomics Platform"/>
            <consortium name="The Broad Institute Genome Sequencing Center for Infectious Disease"/>
            <person name="Wu L."/>
            <person name="Ma J."/>
        </authorList>
    </citation>
    <scope>NUCLEOTIDE SEQUENCE [LARGE SCALE GENOMIC DNA]</scope>
    <source>
        <strain evidence="10">CECT 8064</strain>
    </source>
</reference>
<feature type="region of interest" description="Disordered" evidence="7">
    <location>
        <begin position="1"/>
        <end position="32"/>
    </location>
</feature>
<dbReference type="Gene3D" id="3.30.559.30">
    <property type="entry name" value="Nonribosomal peptide synthetase, condensation domain"/>
    <property type="match status" value="1"/>
</dbReference>
<dbReference type="SUPFAM" id="SSF52777">
    <property type="entry name" value="CoA-dependent acyltransferases"/>
    <property type="match status" value="2"/>
</dbReference>
<keyword evidence="2" id="KW-0596">Phosphopantetheine</keyword>
<dbReference type="InterPro" id="IPR000873">
    <property type="entry name" value="AMP-dep_synth/lig_dom"/>
</dbReference>
<protein>
    <submittedName>
        <fullName evidence="9">Amino acid adenylation domain-containing protein</fullName>
    </submittedName>
</protein>
<dbReference type="InterPro" id="IPR013217">
    <property type="entry name" value="Methyltransf_12"/>
</dbReference>
<dbReference type="InterPro" id="IPR036736">
    <property type="entry name" value="ACP-like_sf"/>
</dbReference>
<dbReference type="NCBIfam" id="TIGR01746">
    <property type="entry name" value="Thioester-redct"/>
    <property type="match status" value="1"/>
</dbReference>
<dbReference type="InterPro" id="IPR006162">
    <property type="entry name" value="Ppantetheine_attach_site"/>
</dbReference>
<dbReference type="Pfam" id="PF13193">
    <property type="entry name" value="AMP-binding_C"/>
    <property type="match status" value="2"/>
</dbReference>
<organism evidence="9 10">
    <name type="scientific">Streptomyces ehimensis</name>
    <dbReference type="NCBI Taxonomy" id="68195"/>
    <lineage>
        <taxon>Bacteria</taxon>
        <taxon>Bacillati</taxon>
        <taxon>Actinomycetota</taxon>
        <taxon>Actinomycetes</taxon>
        <taxon>Kitasatosporales</taxon>
        <taxon>Streptomycetaceae</taxon>
        <taxon>Streptomyces</taxon>
    </lineage>
</organism>
<dbReference type="InterPro" id="IPR045851">
    <property type="entry name" value="AMP-bd_C_sf"/>
</dbReference>
<dbReference type="CDD" id="cd17652">
    <property type="entry name" value="A_NRPS_CmdD_like"/>
    <property type="match status" value="1"/>
</dbReference>
<gene>
    <name evidence="9" type="ORF">ACFPEN_22250</name>
</gene>
<comment type="cofactor">
    <cofactor evidence="1">
        <name>pantetheine 4'-phosphate</name>
        <dbReference type="ChEBI" id="CHEBI:47942"/>
    </cofactor>
</comment>
<feature type="region of interest" description="Disordered" evidence="7">
    <location>
        <begin position="940"/>
        <end position="963"/>
    </location>
</feature>
<evidence type="ECO:0000256" key="4">
    <source>
        <dbReference type="ARBA" id="ARBA00022598"/>
    </source>
</evidence>
<dbReference type="Pfam" id="PF00550">
    <property type="entry name" value="PP-binding"/>
    <property type="match status" value="2"/>
</dbReference>
<dbReference type="InterPro" id="IPR029063">
    <property type="entry name" value="SAM-dependent_MTases_sf"/>
</dbReference>
<dbReference type="SUPFAM" id="SSF47336">
    <property type="entry name" value="ACP-like"/>
    <property type="match status" value="2"/>
</dbReference>
<dbReference type="Pfam" id="PF07993">
    <property type="entry name" value="NAD_binding_4"/>
    <property type="match status" value="1"/>
</dbReference>
<dbReference type="PROSITE" id="PS00012">
    <property type="entry name" value="PHOSPHOPANTETHEINE"/>
    <property type="match status" value="1"/>
</dbReference>
<dbReference type="PANTHER" id="PTHR45527:SF1">
    <property type="entry name" value="FATTY ACID SYNTHASE"/>
    <property type="match status" value="1"/>
</dbReference>
<evidence type="ECO:0000259" key="8">
    <source>
        <dbReference type="PROSITE" id="PS50075"/>
    </source>
</evidence>
<dbReference type="PANTHER" id="PTHR45527">
    <property type="entry name" value="NONRIBOSOMAL PEPTIDE SYNTHETASE"/>
    <property type="match status" value="1"/>
</dbReference>
<keyword evidence="5" id="KW-0808">Transferase</keyword>
<feature type="domain" description="Carrier" evidence="8">
    <location>
        <begin position="2034"/>
        <end position="2109"/>
    </location>
</feature>
<dbReference type="CDD" id="cd19540">
    <property type="entry name" value="LCL_NRPS-like"/>
    <property type="match status" value="1"/>
</dbReference>